<reference evidence="2 3" key="1">
    <citation type="submission" date="2023-10" db="EMBL/GenBank/DDBJ databases">
        <title>Draft Genome Sequence of Candida saopaulonensis from a very Premature Infant with Sepsis.</title>
        <authorList>
            <person name="Ning Y."/>
            <person name="Dai R."/>
            <person name="Xiao M."/>
            <person name="Xu Y."/>
            <person name="Yan Q."/>
            <person name="Zhang L."/>
        </authorList>
    </citation>
    <scope>NUCLEOTIDE SEQUENCE [LARGE SCALE GENOMIC DNA]</scope>
    <source>
        <strain evidence="2 3">19XY460</strain>
    </source>
</reference>
<feature type="region of interest" description="Disordered" evidence="1">
    <location>
        <begin position="128"/>
        <end position="162"/>
    </location>
</feature>
<feature type="region of interest" description="Disordered" evidence="1">
    <location>
        <begin position="512"/>
        <end position="558"/>
    </location>
</feature>
<dbReference type="RefSeq" id="XP_062877561.1">
    <property type="nucleotide sequence ID" value="XM_063021491.1"/>
</dbReference>
<feature type="compositionally biased region" description="Low complexity" evidence="1">
    <location>
        <begin position="141"/>
        <end position="162"/>
    </location>
</feature>
<gene>
    <name evidence="2" type="ORF">PUMCH_002482</name>
</gene>
<proteinExistence type="predicted"/>
<name>A0AAX4H9E3_9ASCO</name>
<dbReference type="Pfam" id="PF01803">
    <property type="entry name" value="LIM_bind"/>
    <property type="match status" value="1"/>
</dbReference>
<protein>
    <recommendedName>
        <fullName evidence="4">LIM-domain binding protein-domain-containing protein</fullName>
    </recommendedName>
</protein>
<dbReference type="PANTHER" id="PTHR10378">
    <property type="entry name" value="LIM DOMAIN-BINDING PROTEIN"/>
    <property type="match status" value="1"/>
</dbReference>
<keyword evidence="3" id="KW-1185">Reference proteome</keyword>
<evidence type="ECO:0000313" key="3">
    <source>
        <dbReference type="Proteomes" id="UP001338582"/>
    </source>
</evidence>
<sequence>MMLNFYVGMHNNQNGPQNSQNRMVSGGQFDQRLNSQMMGSPVMDTQQQATRNQRAAMQLQFQNSAGGADPSGGQKNGMDKKQPAQFKIIPNNASGQASFQNLTQPLGQGVGILQQQLLMLQRQLSSLGQGVDTQESSFGDNPQPNQMQQPLQATTQPLMQSQQRVQQMQQQQLQQQQLAQQQQLYLRQQQHQQQLYQQQQQLQQMQQLQMQQNLTPGGQHMMPPSDKSSPGKTGSILGPSGAAAKAAAAPNASSQATQIEANIRIFKRNLGNAAVSRILDLVDMINSEPVDSSSTYDFWQHICLTYAIPQAAFRITVPVEPTKVDEEKFNAKMQLFTLTSNTAPRFLLANAIAQNVAKREVTMPGLRFHVLNSGSVFMASRLSIIHTYKDGSSTYLSGVCRFVLSRDFRIELIDCHILTYSSQISMMLLEKKWQTGCKTEANPRDLVKRLFTESMAKSAALDCGFDESAMRILKISDVMTQLRPLMAFTLNNKLNSPIKALDAYMNVNGQNTNSTQASGAGGPAGTPMTRPMPMEIKSQFKKRKASTAAPSPLNSEPR</sequence>
<dbReference type="InterPro" id="IPR029005">
    <property type="entry name" value="LIM-bd/SEUSS"/>
</dbReference>
<evidence type="ECO:0008006" key="4">
    <source>
        <dbReference type="Google" id="ProtNLM"/>
    </source>
</evidence>
<evidence type="ECO:0000256" key="1">
    <source>
        <dbReference type="SAM" id="MobiDB-lite"/>
    </source>
</evidence>
<dbReference type="AlphaFoldDB" id="A0AAX4H9E3"/>
<feature type="region of interest" description="Disordered" evidence="1">
    <location>
        <begin position="214"/>
        <end position="242"/>
    </location>
</feature>
<dbReference type="EMBL" id="CP138896">
    <property type="protein sequence ID" value="WPK25178.1"/>
    <property type="molecule type" value="Genomic_DNA"/>
</dbReference>
<evidence type="ECO:0000313" key="2">
    <source>
        <dbReference type="EMBL" id="WPK25178.1"/>
    </source>
</evidence>
<dbReference type="KEGG" id="asau:88173547"/>
<dbReference type="GeneID" id="88173547"/>
<organism evidence="2 3">
    <name type="scientific">Australozyma saopauloensis</name>
    <dbReference type="NCBI Taxonomy" id="291208"/>
    <lineage>
        <taxon>Eukaryota</taxon>
        <taxon>Fungi</taxon>
        <taxon>Dikarya</taxon>
        <taxon>Ascomycota</taxon>
        <taxon>Saccharomycotina</taxon>
        <taxon>Pichiomycetes</taxon>
        <taxon>Metschnikowiaceae</taxon>
        <taxon>Australozyma</taxon>
    </lineage>
</organism>
<dbReference type="Proteomes" id="UP001338582">
    <property type="component" value="Chromosome 3"/>
</dbReference>
<feature type="compositionally biased region" description="Polar residues" evidence="1">
    <location>
        <begin position="548"/>
        <end position="558"/>
    </location>
</feature>
<accession>A0AAX4H9E3</accession>
<feature type="compositionally biased region" description="Polar residues" evidence="1">
    <location>
        <begin position="131"/>
        <end position="140"/>
    </location>
</feature>